<sequence>MPHRFPHVAVGYNGIRRPNVHFQLPLLPPESSLKISERIRPETYCTNKSQPKKPNQETNNEDIHIMWVRGSNAPDSTPDDYGVMNAHSA</sequence>
<feature type="region of interest" description="Disordered" evidence="1">
    <location>
        <begin position="70"/>
        <end position="89"/>
    </location>
</feature>
<dbReference type="Proteomes" id="UP000054324">
    <property type="component" value="Unassembled WGS sequence"/>
</dbReference>
<dbReference type="GeneID" id="20316493"/>
<dbReference type="AlphaFoldDB" id="A0A075AIF4"/>
<evidence type="ECO:0000313" key="3">
    <source>
        <dbReference type="Proteomes" id="UP000054324"/>
    </source>
</evidence>
<name>A0A075AIF4_OPIVI</name>
<dbReference type="RefSeq" id="XP_009164773.1">
    <property type="nucleotide sequence ID" value="XM_009166509.1"/>
</dbReference>
<dbReference type="EMBL" id="KL596645">
    <property type="protein sequence ID" value="KER31539.1"/>
    <property type="molecule type" value="Genomic_DNA"/>
</dbReference>
<evidence type="ECO:0000313" key="2">
    <source>
        <dbReference type="EMBL" id="KER31539.1"/>
    </source>
</evidence>
<organism evidence="2 3">
    <name type="scientific">Opisthorchis viverrini</name>
    <name type="common">Southeast Asian liver fluke</name>
    <dbReference type="NCBI Taxonomy" id="6198"/>
    <lineage>
        <taxon>Eukaryota</taxon>
        <taxon>Metazoa</taxon>
        <taxon>Spiralia</taxon>
        <taxon>Lophotrochozoa</taxon>
        <taxon>Platyhelminthes</taxon>
        <taxon>Trematoda</taxon>
        <taxon>Digenea</taxon>
        <taxon>Opisthorchiida</taxon>
        <taxon>Opisthorchiata</taxon>
        <taxon>Opisthorchiidae</taxon>
        <taxon>Opisthorchis</taxon>
    </lineage>
</organism>
<evidence type="ECO:0000256" key="1">
    <source>
        <dbReference type="SAM" id="MobiDB-lite"/>
    </source>
</evidence>
<dbReference type="CTD" id="20316493"/>
<protein>
    <submittedName>
        <fullName evidence="2">Uncharacterized protein</fullName>
    </submittedName>
</protein>
<proteinExistence type="predicted"/>
<reference evidence="2 3" key="1">
    <citation type="submission" date="2013-11" db="EMBL/GenBank/DDBJ databases">
        <title>Opisthorchis viverrini - life in the bile duct.</title>
        <authorList>
            <person name="Young N.D."/>
            <person name="Nagarajan N."/>
            <person name="Lin S.J."/>
            <person name="Korhonen P.K."/>
            <person name="Jex A.R."/>
            <person name="Hall R.S."/>
            <person name="Safavi-Hemami H."/>
            <person name="Kaewkong W."/>
            <person name="Bertrand D."/>
            <person name="Gao S."/>
            <person name="Seet Q."/>
            <person name="Wongkham S."/>
            <person name="Teh B.T."/>
            <person name="Wongkham C."/>
            <person name="Intapan P.M."/>
            <person name="Maleewong W."/>
            <person name="Yang X."/>
            <person name="Hu M."/>
            <person name="Wang Z."/>
            <person name="Hofmann A."/>
            <person name="Sternberg P.W."/>
            <person name="Tan P."/>
            <person name="Wang J."/>
            <person name="Gasser R.B."/>
        </authorList>
    </citation>
    <scope>NUCLEOTIDE SEQUENCE [LARGE SCALE GENOMIC DNA]</scope>
</reference>
<keyword evidence="3" id="KW-1185">Reference proteome</keyword>
<gene>
    <name evidence="2" type="ORF">T265_02305</name>
</gene>
<accession>A0A075AIF4</accession>
<dbReference type="KEGG" id="ovi:T265_02305"/>